<dbReference type="InterPro" id="IPR001647">
    <property type="entry name" value="HTH_TetR"/>
</dbReference>
<evidence type="ECO:0000256" key="2">
    <source>
        <dbReference type="ARBA" id="ARBA00023125"/>
    </source>
</evidence>
<dbReference type="GO" id="GO:0003677">
    <property type="term" value="F:DNA binding"/>
    <property type="evidence" value="ECO:0007669"/>
    <property type="project" value="UniProtKB-UniRule"/>
</dbReference>
<gene>
    <name evidence="6" type="ORF">OAN307_c17290</name>
</gene>
<evidence type="ECO:0000313" key="7">
    <source>
        <dbReference type="Proteomes" id="UP000005307"/>
    </source>
</evidence>
<dbReference type="Proteomes" id="UP000005307">
    <property type="component" value="Chromosome"/>
</dbReference>
<organism evidence="6 7">
    <name type="scientific">Octadecabacter antarcticus 307</name>
    <dbReference type="NCBI Taxonomy" id="391626"/>
    <lineage>
        <taxon>Bacteria</taxon>
        <taxon>Pseudomonadati</taxon>
        <taxon>Pseudomonadota</taxon>
        <taxon>Alphaproteobacteria</taxon>
        <taxon>Rhodobacterales</taxon>
        <taxon>Roseobacteraceae</taxon>
        <taxon>Octadecabacter</taxon>
    </lineage>
</organism>
<feature type="domain" description="HTH tetR-type" evidence="5">
    <location>
        <begin position="6"/>
        <end position="66"/>
    </location>
</feature>
<keyword evidence="3" id="KW-0804">Transcription</keyword>
<dbReference type="PANTHER" id="PTHR47506:SF6">
    <property type="entry name" value="HTH-TYPE TRANSCRIPTIONAL REPRESSOR NEMR"/>
    <property type="match status" value="1"/>
</dbReference>
<dbReference type="PROSITE" id="PS50977">
    <property type="entry name" value="HTH_TETR_2"/>
    <property type="match status" value="1"/>
</dbReference>
<dbReference type="SUPFAM" id="SSF46689">
    <property type="entry name" value="Homeodomain-like"/>
    <property type="match status" value="1"/>
</dbReference>
<accession>M9R435</accession>
<dbReference type="HOGENOM" id="CLU_069356_28_1_5"/>
<sequence>MSNRETDTREHILATGRRLTAQQGYSGVGLNELLKKAGVPKGSFYHYFRSKEAYGCAVLKDFVHDYSDRLASSLDHPTLNARARLLAYFEGWHQNQVSPNLEDRCLVVKLSAEVADLSKDMSEILRQGVIEIIARLAVTLDDGIAEGSIAQIDDTNGMAEAIYHQWLGASLVASLSHDDSPLKSAMHTTQQLIPSA</sequence>
<evidence type="ECO:0000313" key="6">
    <source>
        <dbReference type="EMBL" id="AGI67394.1"/>
    </source>
</evidence>
<dbReference type="Gene3D" id="1.10.357.10">
    <property type="entry name" value="Tetracycline Repressor, domain 2"/>
    <property type="match status" value="1"/>
</dbReference>
<keyword evidence="2 4" id="KW-0238">DNA-binding</keyword>
<dbReference type="KEGG" id="oat:OAN307_c17290"/>
<protein>
    <submittedName>
        <fullName evidence="6">TetR family transcriptional regulator</fullName>
    </submittedName>
</protein>
<evidence type="ECO:0000259" key="5">
    <source>
        <dbReference type="PROSITE" id="PS50977"/>
    </source>
</evidence>
<dbReference type="InterPro" id="IPR036271">
    <property type="entry name" value="Tet_transcr_reg_TetR-rel_C_sf"/>
</dbReference>
<name>M9R435_9RHOB</name>
<keyword evidence="7" id="KW-1185">Reference proteome</keyword>
<dbReference type="PANTHER" id="PTHR47506">
    <property type="entry name" value="TRANSCRIPTIONAL REGULATORY PROTEIN"/>
    <property type="match status" value="1"/>
</dbReference>
<reference evidence="6 7" key="1">
    <citation type="journal article" date="2013" name="PLoS ONE">
        <title>Poles Apart: Arctic and Antarctic Octadecabacter strains Share High Genome Plasticity and a New Type of Xanthorhodopsin.</title>
        <authorList>
            <person name="Vollmers J."/>
            <person name="Voget S."/>
            <person name="Dietrich S."/>
            <person name="Gollnow K."/>
            <person name="Smits M."/>
            <person name="Meyer K."/>
            <person name="Brinkhoff T."/>
            <person name="Simon M."/>
            <person name="Daniel R."/>
        </authorList>
    </citation>
    <scope>NUCLEOTIDE SEQUENCE [LARGE SCALE GENOMIC DNA]</scope>
    <source>
        <strain evidence="6 7">307</strain>
    </source>
</reference>
<dbReference type="InterPro" id="IPR009057">
    <property type="entry name" value="Homeodomain-like_sf"/>
</dbReference>
<dbReference type="SUPFAM" id="SSF48498">
    <property type="entry name" value="Tetracyclin repressor-like, C-terminal domain"/>
    <property type="match status" value="1"/>
</dbReference>
<evidence type="ECO:0000256" key="3">
    <source>
        <dbReference type="ARBA" id="ARBA00023163"/>
    </source>
</evidence>
<evidence type="ECO:0000256" key="1">
    <source>
        <dbReference type="ARBA" id="ARBA00023015"/>
    </source>
</evidence>
<dbReference type="EMBL" id="CP003740">
    <property type="protein sequence ID" value="AGI67394.1"/>
    <property type="molecule type" value="Genomic_DNA"/>
</dbReference>
<dbReference type="OrthoDB" id="9811084at2"/>
<proteinExistence type="predicted"/>
<dbReference type="Pfam" id="PF00440">
    <property type="entry name" value="TetR_N"/>
    <property type="match status" value="1"/>
</dbReference>
<dbReference type="AlphaFoldDB" id="M9R435"/>
<dbReference type="InterPro" id="IPR011075">
    <property type="entry name" value="TetR_C"/>
</dbReference>
<dbReference type="STRING" id="391626.OAN307_c17290"/>
<dbReference type="RefSeq" id="WP_015499425.1">
    <property type="nucleotide sequence ID" value="NC_020911.1"/>
</dbReference>
<keyword evidence="1" id="KW-0805">Transcription regulation</keyword>
<evidence type="ECO:0000256" key="4">
    <source>
        <dbReference type="PROSITE-ProRule" id="PRU00335"/>
    </source>
</evidence>
<dbReference type="Pfam" id="PF16925">
    <property type="entry name" value="TetR_C_13"/>
    <property type="match status" value="1"/>
</dbReference>
<feature type="DNA-binding region" description="H-T-H motif" evidence="4">
    <location>
        <begin position="29"/>
        <end position="48"/>
    </location>
</feature>
<dbReference type="eggNOG" id="COG1309">
    <property type="taxonomic scope" value="Bacteria"/>
</dbReference>
<dbReference type="PRINTS" id="PR00455">
    <property type="entry name" value="HTHTETR"/>
</dbReference>